<proteinExistence type="predicted"/>
<organism evidence="1">
    <name type="scientific">marine sediment metagenome</name>
    <dbReference type="NCBI Taxonomy" id="412755"/>
    <lineage>
        <taxon>unclassified sequences</taxon>
        <taxon>metagenomes</taxon>
        <taxon>ecological metagenomes</taxon>
    </lineage>
</organism>
<reference evidence="1" key="1">
    <citation type="journal article" date="2014" name="Front. Microbiol.">
        <title>High frequency of phylogenetically diverse reductive dehalogenase-homologous genes in deep subseafloor sedimentary metagenomes.</title>
        <authorList>
            <person name="Kawai M."/>
            <person name="Futagami T."/>
            <person name="Toyoda A."/>
            <person name="Takaki Y."/>
            <person name="Nishi S."/>
            <person name="Hori S."/>
            <person name="Arai W."/>
            <person name="Tsubouchi T."/>
            <person name="Morono Y."/>
            <person name="Uchiyama I."/>
            <person name="Ito T."/>
            <person name="Fujiyama A."/>
            <person name="Inagaki F."/>
            <person name="Takami H."/>
        </authorList>
    </citation>
    <scope>NUCLEOTIDE SEQUENCE</scope>
    <source>
        <strain evidence="1">Expedition CK06-06</strain>
    </source>
</reference>
<evidence type="ECO:0000313" key="1">
    <source>
        <dbReference type="EMBL" id="GAF91211.1"/>
    </source>
</evidence>
<dbReference type="EMBL" id="BARS01016830">
    <property type="protein sequence ID" value="GAF91211.1"/>
    <property type="molecule type" value="Genomic_DNA"/>
</dbReference>
<accession>X0TVJ6</accession>
<name>X0TVJ6_9ZZZZ</name>
<feature type="non-terminal residue" evidence="1">
    <location>
        <position position="1"/>
    </location>
</feature>
<sequence>FIGRINMLSEHETRNVIQNQKKQLSEIKDKASRKRLEDFIAGMECVLND</sequence>
<gene>
    <name evidence="1" type="ORF">S01H1_27611</name>
</gene>
<protein>
    <submittedName>
        <fullName evidence="1">Uncharacterized protein</fullName>
    </submittedName>
</protein>
<dbReference type="AlphaFoldDB" id="X0TVJ6"/>
<comment type="caution">
    <text evidence="1">The sequence shown here is derived from an EMBL/GenBank/DDBJ whole genome shotgun (WGS) entry which is preliminary data.</text>
</comment>